<dbReference type="OrthoDB" id="2937666at2"/>
<gene>
    <name evidence="1" type="ORF">SAMN05216565_101391</name>
</gene>
<dbReference type="EMBL" id="FNJU01000001">
    <property type="protein sequence ID" value="SDP06420.1"/>
    <property type="molecule type" value="Genomic_DNA"/>
</dbReference>
<protein>
    <submittedName>
        <fullName evidence="1">Uncharacterized protein</fullName>
    </submittedName>
</protein>
<name>A0A1H0PNP5_9BACI</name>
<dbReference type="RefSeq" id="WP_090849435.1">
    <property type="nucleotide sequence ID" value="NZ_FNJU01000001.1"/>
</dbReference>
<accession>A0A1H0PNP5</accession>
<evidence type="ECO:0000313" key="2">
    <source>
        <dbReference type="Proteomes" id="UP000199159"/>
    </source>
</evidence>
<evidence type="ECO:0000313" key="1">
    <source>
        <dbReference type="EMBL" id="SDP06420.1"/>
    </source>
</evidence>
<proteinExistence type="predicted"/>
<dbReference type="Proteomes" id="UP000199159">
    <property type="component" value="Unassembled WGS sequence"/>
</dbReference>
<reference evidence="2" key="1">
    <citation type="submission" date="2016-10" db="EMBL/GenBank/DDBJ databases">
        <authorList>
            <person name="Varghese N."/>
            <person name="Submissions S."/>
        </authorList>
    </citation>
    <scope>NUCLEOTIDE SEQUENCE [LARGE SCALE GENOMIC DNA]</scope>
    <source>
        <strain evidence="2">IBRC-M10078</strain>
    </source>
</reference>
<organism evidence="1 2">
    <name type="scientific">Litchfieldia salsa</name>
    <dbReference type="NCBI Taxonomy" id="930152"/>
    <lineage>
        <taxon>Bacteria</taxon>
        <taxon>Bacillati</taxon>
        <taxon>Bacillota</taxon>
        <taxon>Bacilli</taxon>
        <taxon>Bacillales</taxon>
        <taxon>Bacillaceae</taxon>
        <taxon>Litchfieldia</taxon>
    </lineage>
</organism>
<keyword evidence="2" id="KW-1185">Reference proteome</keyword>
<dbReference type="AlphaFoldDB" id="A0A1H0PNP5"/>
<sequence>MYLFNFWDWLWFYRRGNIKYKVFDFGQTYMATASNGRVTVVNCYGETKQLAMNSARISLHKTLLTENIHD</sequence>